<comment type="caution">
    <text evidence="1">The sequence shown here is derived from an EMBL/GenBank/DDBJ whole genome shotgun (WGS) entry which is preliminary data.</text>
</comment>
<keyword evidence="2" id="KW-1185">Reference proteome</keyword>
<evidence type="ECO:0000313" key="2">
    <source>
        <dbReference type="Proteomes" id="UP001153332"/>
    </source>
</evidence>
<dbReference type="EMBL" id="JAPUUL010000940">
    <property type="protein sequence ID" value="KAJ8128856.1"/>
    <property type="molecule type" value="Genomic_DNA"/>
</dbReference>
<accession>A0ACC2JMW6</accession>
<organism evidence="1 2">
    <name type="scientific">Lasiodiplodia mahajangana</name>
    <dbReference type="NCBI Taxonomy" id="1108764"/>
    <lineage>
        <taxon>Eukaryota</taxon>
        <taxon>Fungi</taxon>
        <taxon>Dikarya</taxon>
        <taxon>Ascomycota</taxon>
        <taxon>Pezizomycotina</taxon>
        <taxon>Dothideomycetes</taxon>
        <taxon>Dothideomycetes incertae sedis</taxon>
        <taxon>Botryosphaeriales</taxon>
        <taxon>Botryosphaeriaceae</taxon>
        <taxon>Lasiodiplodia</taxon>
    </lineage>
</organism>
<evidence type="ECO:0000313" key="1">
    <source>
        <dbReference type="EMBL" id="KAJ8128856.1"/>
    </source>
</evidence>
<reference evidence="1" key="1">
    <citation type="submission" date="2022-12" db="EMBL/GenBank/DDBJ databases">
        <title>Genome Sequence of Lasiodiplodia mahajangana.</title>
        <authorList>
            <person name="Buettner E."/>
        </authorList>
    </citation>
    <scope>NUCLEOTIDE SEQUENCE</scope>
    <source>
        <strain evidence="1">VT137</strain>
    </source>
</reference>
<gene>
    <name evidence="1" type="ORF">O1611_g4777</name>
</gene>
<sequence length="460" mass="51645">MTEEHHPKPDVFLPDVNTVTSTQYDIVAVDTHDSDSKLHVNTCYDSLRGSPPELTRNISHKREQMRTANIVSYARENQHTFGLTGAVNVVRAKRAPLQAHWTLTNCSVLPRLSHTLTPIVLNSITVYTMPVVTTDKDLPKLLDTPTKQVKWAKKLVLEHLNSASKRIDKPPIQGMFSRTLFVALADGREVVVQFRTEPLDIEAFKIAKGALGLFVPDVKALPSEELQSTGAWAYSMNRMPGQIWLRGVTGKGAEGRIAINKSLGRVFSKGFLADNSHEAVKSKLRPHIDAILESDLERIVPYKAEIENYAKKLDEIAQLPLWVAHYDLNEVNVLINEKCEVTALIDWELSAPLPFGVGFGRIHTIAGEYTGGEFWMPDEFEVAERGFWTELFDGMPEHIRAILEKRIDLVQDSVILGTLLDCFFLEDGKVGVSEIALKALDKLKSYRIPFVRGQEPPYRS</sequence>
<name>A0ACC2JMW6_9PEZI</name>
<dbReference type="Proteomes" id="UP001153332">
    <property type="component" value="Unassembled WGS sequence"/>
</dbReference>
<protein>
    <submittedName>
        <fullName evidence="1">Uncharacterized protein</fullName>
    </submittedName>
</protein>
<proteinExistence type="predicted"/>